<organism evidence="1 2">
    <name type="scientific">Tumebacillus lipolyticus</name>
    <dbReference type="NCBI Taxonomy" id="1280370"/>
    <lineage>
        <taxon>Bacteria</taxon>
        <taxon>Bacillati</taxon>
        <taxon>Bacillota</taxon>
        <taxon>Bacilli</taxon>
        <taxon>Bacillales</taxon>
        <taxon>Alicyclobacillaceae</taxon>
        <taxon>Tumebacillus</taxon>
    </lineage>
</organism>
<protein>
    <submittedName>
        <fullName evidence="1">Uncharacterized protein</fullName>
    </submittedName>
</protein>
<evidence type="ECO:0000313" key="1">
    <source>
        <dbReference type="EMBL" id="MFD2169520.1"/>
    </source>
</evidence>
<name>A0ABW4ZWF0_9BACL</name>
<comment type="caution">
    <text evidence="1">The sequence shown here is derived from an EMBL/GenBank/DDBJ whole genome shotgun (WGS) entry which is preliminary data.</text>
</comment>
<dbReference type="EMBL" id="JBHUIO010000005">
    <property type="protein sequence ID" value="MFD2169520.1"/>
    <property type="molecule type" value="Genomic_DNA"/>
</dbReference>
<dbReference type="Proteomes" id="UP001597343">
    <property type="component" value="Unassembled WGS sequence"/>
</dbReference>
<gene>
    <name evidence="1" type="ORF">ACFSOY_05890</name>
</gene>
<dbReference type="RefSeq" id="WP_386044738.1">
    <property type="nucleotide sequence ID" value="NZ_JBHUIO010000005.1"/>
</dbReference>
<evidence type="ECO:0000313" key="2">
    <source>
        <dbReference type="Proteomes" id="UP001597343"/>
    </source>
</evidence>
<accession>A0ABW4ZWF0</accession>
<keyword evidence="2" id="KW-1185">Reference proteome</keyword>
<sequence length="70" mass="8077">MKKALQPPNSTEPLYQSMRVDDGPKLVLVDRGRILDEIKLGEFDTRTVKTHHGQILSCVMEATTYYREKK</sequence>
<reference evidence="2" key="1">
    <citation type="journal article" date="2019" name="Int. J. Syst. Evol. Microbiol.">
        <title>The Global Catalogue of Microorganisms (GCM) 10K type strain sequencing project: providing services to taxonomists for standard genome sequencing and annotation.</title>
        <authorList>
            <consortium name="The Broad Institute Genomics Platform"/>
            <consortium name="The Broad Institute Genome Sequencing Center for Infectious Disease"/>
            <person name="Wu L."/>
            <person name="Ma J."/>
        </authorList>
    </citation>
    <scope>NUCLEOTIDE SEQUENCE [LARGE SCALE GENOMIC DNA]</scope>
    <source>
        <strain evidence="2">CGMCC 1.13574</strain>
    </source>
</reference>
<proteinExistence type="predicted"/>